<dbReference type="Pfam" id="PF14529">
    <property type="entry name" value="Exo_endo_phos_2"/>
    <property type="match status" value="1"/>
</dbReference>
<dbReference type="PANTHER" id="PTHR47510:SF3">
    <property type="entry name" value="ENDO_EXONUCLEASE_PHOSPHATASE DOMAIN-CONTAINING PROTEIN"/>
    <property type="match status" value="1"/>
</dbReference>
<reference evidence="3" key="2">
    <citation type="submission" date="2025-08" db="UniProtKB">
        <authorList>
            <consortium name="Ensembl"/>
        </authorList>
    </citation>
    <scope>IDENTIFICATION</scope>
</reference>
<reference evidence="3" key="3">
    <citation type="submission" date="2025-09" db="UniProtKB">
        <authorList>
            <consortium name="Ensembl"/>
        </authorList>
    </citation>
    <scope>IDENTIFICATION</scope>
</reference>
<organism evidence="3 4">
    <name type="scientific">Gouania willdenowi</name>
    <name type="common">Blunt-snouted clingfish</name>
    <name type="synonym">Lepadogaster willdenowi</name>
    <dbReference type="NCBI Taxonomy" id="441366"/>
    <lineage>
        <taxon>Eukaryota</taxon>
        <taxon>Metazoa</taxon>
        <taxon>Chordata</taxon>
        <taxon>Craniata</taxon>
        <taxon>Vertebrata</taxon>
        <taxon>Euteleostomi</taxon>
        <taxon>Actinopterygii</taxon>
        <taxon>Neopterygii</taxon>
        <taxon>Teleostei</taxon>
        <taxon>Neoteleostei</taxon>
        <taxon>Acanthomorphata</taxon>
        <taxon>Ovalentaria</taxon>
        <taxon>Blenniimorphae</taxon>
        <taxon>Blenniiformes</taxon>
        <taxon>Gobiesocoidei</taxon>
        <taxon>Gobiesocidae</taxon>
        <taxon>Gobiesocinae</taxon>
        <taxon>Gouania</taxon>
    </lineage>
</organism>
<evidence type="ECO:0000256" key="1">
    <source>
        <dbReference type="SAM" id="SignalP"/>
    </source>
</evidence>
<proteinExistence type="predicted"/>
<sequence length="914" mass="103410">MMAKVLAFICLLALWDLTTNCCPCAHWKDTDNHLNVKSVLFKSTCPIASLYPGQPPVHLESDINVSPALPRDLPKLKCIFSLYNYLINPLTGGASTYQRTESKSIAKQRLLIALLLLLSGNVQPNPGPELLCSQTPADFKSLPGLKYVHLNVRSLLPKMDMVRIWVKSTGADVVISETWLTKSITNEDINILGFNVFRTDRPKKGGGVAIYVKSRFNASIVLSQSISKQMEFLALDLEIVKSLHITVVGCYRPPSAPKEALDSLKLLLNQINYTELLMAGDFNWDWFNATSDEFKRFCDSVNLTQLVNFPTRPNPKSPDKSTLIALFLTNVPHKFSSLGVFCNDLSDHCVVAACRNTRIPKCKPRIVCRRNLKHLNEQAFHHDLSMVNWKYISLIPDVELAWTFFKDTFMQIINKHAPLKKYRVKGRENPWFSPELADSLHERNKAWDKARQSNSATDWSFFRQLRNKCTSLIKKAKSGYFLSVTTENLNNPQKFWKVIKSLSLNKNTETIPSFVLKDSVPVYDRTEVLNCFNQHFLSSGSLFDSKGITTGNSCTESSMFSGDPFNFNPFTCHEVHKALKALDHRKPPGPDLIEPYFLKLAADFIAEPLSILFNLSIRNKDIPSVWKSAFVLPLLKGGDPAVLTNYRPISNLCVLSKILESLVCDQLKEFLYSNEILSKLQSGFRKKHSTITATMKVINDIIAALDKKQYCASLFIDLSKAFDTVDHAILKRRLHLIGLSEHTVAWFSNYLENRTQCIKYEGLCSEFVTVHKGVPQGSVLGPLLFILYINNVEENVSDANMHFYADDTIIYCFGSSLEQAVNSLQKAFVSVQHSLINLKLVLNAEKTKLMLFSNHKKVPQAPPVVSTLEGNVIEVVHEYKYLGVVIDDSLTFKLFIDKLVRKLKLKLGFFFRNK</sequence>
<dbReference type="AlphaFoldDB" id="A0A8C5N2E5"/>
<dbReference type="CDD" id="cd01650">
    <property type="entry name" value="RT_nLTR_like"/>
    <property type="match status" value="1"/>
</dbReference>
<dbReference type="SUPFAM" id="SSF56219">
    <property type="entry name" value="DNase I-like"/>
    <property type="match status" value="1"/>
</dbReference>
<reference evidence="3" key="1">
    <citation type="submission" date="2020-06" db="EMBL/GenBank/DDBJ databases">
        <authorList>
            <consortium name="Wellcome Sanger Institute Data Sharing"/>
        </authorList>
    </citation>
    <scope>NUCLEOTIDE SEQUENCE [LARGE SCALE GENOMIC DNA]</scope>
</reference>
<dbReference type="GO" id="GO:0003824">
    <property type="term" value="F:catalytic activity"/>
    <property type="evidence" value="ECO:0007669"/>
    <property type="project" value="InterPro"/>
</dbReference>
<evidence type="ECO:0000259" key="2">
    <source>
        <dbReference type="PROSITE" id="PS50878"/>
    </source>
</evidence>
<dbReference type="SUPFAM" id="SSF56672">
    <property type="entry name" value="DNA/RNA polymerases"/>
    <property type="match status" value="1"/>
</dbReference>
<protein>
    <recommendedName>
        <fullName evidence="2">Reverse transcriptase domain-containing protein</fullName>
    </recommendedName>
</protein>
<dbReference type="InterPro" id="IPR043502">
    <property type="entry name" value="DNA/RNA_pol_sf"/>
</dbReference>
<feature type="signal peptide" evidence="1">
    <location>
        <begin position="1"/>
        <end position="21"/>
    </location>
</feature>
<evidence type="ECO:0000313" key="3">
    <source>
        <dbReference type="Ensembl" id="ENSGWIP00000028404.1"/>
    </source>
</evidence>
<feature type="chain" id="PRO_5034144392" description="Reverse transcriptase domain-containing protein" evidence="1">
    <location>
        <begin position="22"/>
        <end position="914"/>
    </location>
</feature>
<keyword evidence="4" id="KW-1185">Reference proteome</keyword>
<dbReference type="Proteomes" id="UP000694680">
    <property type="component" value="Chromosome 7"/>
</dbReference>
<name>A0A8C5N2E5_GOUWI</name>
<dbReference type="PROSITE" id="PS50878">
    <property type="entry name" value="RT_POL"/>
    <property type="match status" value="1"/>
</dbReference>
<dbReference type="InterPro" id="IPR036691">
    <property type="entry name" value="Endo/exonu/phosph_ase_sf"/>
</dbReference>
<dbReference type="Gene3D" id="3.60.10.10">
    <property type="entry name" value="Endonuclease/exonuclease/phosphatase"/>
    <property type="match status" value="1"/>
</dbReference>
<dbReference type="InterPro" id="IPR000477">
    <property type="entry name" value="RT_dom"/>
</dbReference>
<dbReference type="InterPro" id="IPR005135">
    <property type="entry name" value="Endo/exonuclease/phosphatase"/>
</dbReference>
<keyword evidence="1" id="KW-0732">Signal</keyword>
<dbReference type="PANTHER" id="PTHR47510">
    <property type="entry name" value="REVERSE TRANSCRIPTASE DOMAIN-CONTAINING PROTEIN"/>
    <property type="match status" value="1"/>
</dbReference>
<dbReference type="Pfam" id="PF00078">
    <property type="entry name" value="RVT_1"/>
    <property type="match status" value="1"/>
</dbReference>
<feature type="domain" description="Reverse transcriptase" evidence="2">
    <location>
        <begin position="615"/>
        <end position="886"/>
    </location>
</feature>
<evidence type="ECO:0000313" key="4">
    <source>
        <dbReference type="Proteomes" id="UP000694680"/>
    </source>
</evidence>
<dbReference type="Ensembl" id="ENSGWIT00000030976.1">
    <property type="protein sequence ID" value="ENSGWIP00000028404.1"/>
    <property type="gene ID" value="ENSGWIG00000014818.1"/>
</dbReference>
<accession>A0A8C5N2E5</accession>